<name>B1L7B4_KORCO</name>
<sequence length="230" mass="25863">MVSLALELRGVVIKGDRLLLVREKGSKDWSIPGDSVEPGRSLRDSLSEIILDSTGLHVDVVRAIDVSEANDDKIRITYLCKPISGKLRPGGGVKEVRWVELNRAAELPLSGPAREAVKILASKFILFIRNRDLKRIIIGVPKGHVHKRVIMELSDGLIVLHEATVENLVRAFVEVEMHPFRRAIVLEGRELERRKEGYSKYQLLEVEMSDEEVEDLITRMLGLDVGESED</sequence>
<dbReference type="AlphaFoldDB" id="B1L7B4"/>
<comment type="cofactor">
    <cofactor evidence="1">
        <name>Mg(2+)</name>
        <dbReference type="ChEBI" id="CHEBI:18420"/>
    </cofactor>
</comment>
<dbReference type="PANTHER" id="PTHR43046">
    <property type="entry name" value="GDP-MANNOSE MANNOSYL HYDROLASE"/>
    <property type="match status" value="1"/>
</dbReference>
<dbReference type="EnsemblBacteria" id="ACB08343">
    <property type="protein sequence ID" value="ACB08343"/>
    <property type="gene ID" value="Kcr_1598"/>
</dbReference>
<feature type="domain" description="Nudix hydrolase" evidence="3">
    <location>
        <begin position="1"/>
        <end position="121"/>
    </location>
</feature>
<dbReference type="InParanoid" id="B1L7B4"/>
<dbReference type="OrthoDB" id="28012at2157"/>
<dbReference type="PANTHER" id="PTHR43046:SF14">
    <property type="entry name" value="MUTT_NUDIX FAMILY PROTEIN"/>
    <property type="match status" value="1"/>
</dbReference>
<dbReference type="EMBL" id="CP000968">
    <property type="protein sequence ID" value="ACB08343.1"/>
    <property type="molecule type" value="Genomic_DNA"/>
</dbReference>
<accession>B1L7B4</accession>
<evidence type="ECO:0000259" key="3">
    <source>
        <dbReference type="PROSITE" id="PS51462"/>
    </source>
</evidence>
<dbReference type="HOGENOM" id="CLU_1202621_0_0_2"/>
<evidence type="ECO:0000313" key="4">
    <source>
        <dbReference type="EMBL" id="ACB08343.1"/>
    </source>
</evidence>
<dbReference type="KEGG" id="kcr:Kcr_1598"/>
<evidence type="ECO:0000313" key="5">
    <source>
        <dbReference type="Proteomes" id="UP000001686"/>
    </source>
</evidence>
<dbReference type="GO" id="GO:0016787">
    <property type="term" value="F:hydrolase activity"/>
    <property type="evidence" value="ECO:0007669"/>
    <property type="project" value="UniProtKB-KW"/>
</dbReference>
<reference evidence="4 5" key="1">
    <citation type="journal article" date="2008" name="Proc. Natl. Acad. Sci. U.S.A.">
        <title>A korarchaeal genome reveals new insights into the evolution of the Archaea.</title>
        <authorList>
            <person name="Elkins J.G."/>
            <person name="Podar M."/>
            <person name="Graham D.E."/>
            <person name="Makarova K.S."/>
            <person name="Wolf Y."/>
            <person name="Randau L."/>
            <person name="Hedlund B.P."/>
            <person name="Brochier-Armanet C."/>
            <person name="Kunin V."/>
            <person name="Anderson I."/>
            <person name="Lapidus A."/>
            <person name="Goltsman E."/>
            <person name="Barry K."/>
            <person name="Koonin E.V."/>
            <person name="Hugenholtz P."/>
            <person name="Kyrpides N."/>
            <person name="Wanner G."/>
            <person name="Richardson P."/>
            <person name="Keller M."/>
            <person name="Stetter K.O."/>
        </authorList>
    </citation>
    <scope>NUCLEOTIDE SEQUENCE [LARGE SCALE GENOMIC DNA]</scope>
    <source>
        <strain evidence="5">OPF8</strain>
    </source>
</reference>
<keyword evidence="5" id="KW-1185">Reference proteome</keyword>
<keyword evidence="2 4" id="KW-0378">Hydrolase</keyword>
<dbReference type="Pfam" id="PF00293">
    <property type="entry name" value="NUDIX"/>
    <property type="match status" value="1"/>
</dbReference>
<dbReference type="eggNOG" id="arCOG06071">
    <property type="taxonomic scope" value="Archaea"/>
</dbReference>
<dbReference type="SUPFAM" id="SSF55811">
    <property type="entry name" value="Nudix"/>
    <property type="match status" value="1"/>
</dbReference>
<dbReference type="PROSITE" id="PS51462">
    <property type="entry name" value="NUDIX"/>
    <property type="match status" value="1"/>
</dbReference>
<proteinExistence type="predicted"/>
<dbReference type="STRING" id="374847.Kcr_1598"/>
<dbReference type="eggNOG" id="arCOG01075">
    <property type="taxonomic scope" value="Archaea"/>
</dbReference>
<dbReference type="InterPro" id="IPR000086">
    <property type="entry name" value="NUDIX_hydrolase_dom"/>
</dbReference>
<dbReference type="Proteomes" id="UP000001686">
    <property type="component" value="Chromosome"/>
</dbReference>
<gene>
    <name evidence="4" type="ordered locus">Kcr_1598</name>
</gene>
<evidence type="ECO:0000256" key="1">
    <source>
        <dbReference type="ARBA" id="ARBA00001946"/>
    </source>
</evidence>
<dbReference type="InterPro" id="IPR015797">
    <property type="entry name" value="NUDIX_hydrolase-like_dom_sf"/>
</dbReference>
<evidence type="ECO:0000256" key="2">
    <source>
        <dbReference type="ARBA" id="ARBA00022801"/>
    </source>
</evidence>
<dbReference type="RefSeq" id="WP_012310240.1">
    <property type="nucleotide sequence ID" value="NC_010482.1"/>
</dbReference>
<dbReference type="GeneID" id="58787277"/>
<dbReference type="Gene3D" id="3.90.79.10">
    <property type="entry name" value="Nucleoside Triphosphate Pyrophosphohydrolase"/>
    <property type="match status" value="1"/>
</dbReference>
<protein>
    <submittedName>
        <fullName evidence="4">NUDIX hydrolase</fullName>
    </submittedName>
</protein>
<organism evidence="4 5">
    <name type="scientific">Korarchaeum cryptofilum (strain OPF8)</name>
    <dbReference type="NCBI Taxonomy" id="374847"/>
    <lineage>
        <taxon>Archaea</taxon>
        <taxon>Thermoproteota</taxon>
        <taxon>Candidatus Korarchaeia</taxon>
        <taxon>Candidatus Korarchaeales</taxon>
        <taxon>Candidatus Korarchaeaceae</taxon>
        <taxon>Candidatus Korarchaeum</taxon>
    </lineage>
</organism>
<dbReference type="PhylomeDB" id="B1L7B4"/>